<gene>
    <name evidence="1" type="ORF">WMY93_002320</name>
</gene>
<accession>A0AAW0PW81</accession>
<proteinExistence type="predicted"/>
<sequence length="107" mass="11862">MKNSSTSSNGATVREIEPEDHHIFKISNKTILNPVIPLESVSFGMEGEDAVGEVRESNQGPHIFKDLKIKKIPSGFLWKRELWMEGGAVGEEPLWTRLTSSCVPGLI</sequence>
<evidence type="ECO:0000313" key="1">
    <source>
        <dbReference type="EMBL" id="KAK7938994.1"/>
    </source>
</evidence>
<reference evidence="2" key="1">
    <citation type="submission" date="2024-04" db="EMBL/GenBank/DDBJ databases">
        <title>Salinicola lusitanus LLJ914,a marine bacterium isolated from the Okinawa Trough.</title>
        <authorList>
            <person name="Li J."/>
        </authorList>
    </citation>
    <scope>NUCLEOTIDE SEQUENCE [LARGE SCALE GENOMIC DNA]</scope>
</reference>
<name>A0AAW0PW81_9GOBI</name>
<protein>
    <submittedName>
        <fullName evidence="1">Uncharacterized protein</fullName>
    </submittedName>
</protein>
<dbReference type="Proteomes" id="UP001460270">
    <property type="component" value="Unassembled WGS sequence"/>
</dbReference>
<organism evidence="1 2">
    <name type="scientific">Mugilogobius chulae</name>
    <name type="common">yellowstripe goby</name>
    <dbReference type="NCBI Taxonomy" id="88201"/>
    <lineage>
        <taxon>Eukaryota</taxon>
        <taxon>Metazoa</taxon>
        <taxon>Chordata</taxon>
        <taxon>Craniata</taxon>
        <taxon>Vertebrata</taxon>
        <taxon>Euteleostomi</taxon>
        <taxon>Actinopterygii</taxon>
        <taxon>Neopterygii</taxon>
        <taxon>Teleostei</taxon>
        <taxon>Neoteleostei</taxon>
        <taxon>Acanthomorphata</taxon>
        <taxon>Gobiaria</taxon>
        <taxon>Gobiiformes</taxon>
        <taxon>Gobioidei</taxon>
        <taxon>Gobiidae</taxon>
        <taxon>Gobionellinae</taxon>
        <taxon>Mugilogobius</taxon>
    </lineage>
</organism>
<comment type="caution">
    <text evidence="1">The sequence shown here is derived from an EMBL/GenBank/DDBJ whole genome shotgun (WGS) entry which is preliminary data.</text>
</comment>
<keyword evidence="2" id="KW-1185">Reference proteome</keyword>
<evidence type="ECO:0000313" key="2">
    <source>
        <dbReference type="Proteomes" id="UP001460270"/>
    </source>
</evidence>
<dbReference type="AlphaFoldDB" id="A0AAW0PW81"/>
<dbReference type="EMBL" id="JBBPFD010000002">
    <property type="protein sequence ID" value="KAK7938994.1"/>
    <property type="molecule type" value="Genomic_DNA"/>
</dbReference>